<protein>
    <submittedName>
        <fullName evidence="4">Uncharacterized protein</fullName>
    </submittedName>
</protein>
<name>A0A6A6ABU2_9PLEO</name>
<keyword evidence="3" id="KW-0472">Membrane</keyword>
<feature type="transmembrane region" description="Helical" evidence="3">
    <location>
        <begin position="15"/>
        <end position="42"/>
    </location>
</feature>
<gene>
    <name evidence="4" type="ORF">P153DRAFT_386481</name>
</gene>
<organism evidence="4 5">
    <name type="scientific">Dothidotthia symphoricarpi CBS 119687</name>
    <dbReference type="NCBI Taxonomy" id="1392245"/>
    <lineage>
        <taxon>Eukaryota</taxon>
        <taxon>Fungi</taxon>
        <taxon>Dikarya</taxon>
        <taxon>Ascomycota</taxon>
        <taxon>Pezizomycotina</taxon>
        <taxon>Dothideomycetes</taxon>
        <taxon>Pleosporomycetidae</taxon>
        <taxon>Pleosporales</taxon>
        <taxon>Dothidotthiaceae</taxon>
        <taxon>Dothidotthia</taxon>
    </lineage>
</organism>
<feature type="coiled-coil region" evidence="1">
    <location>
        <begin position="216"/>
        <end position="243"/>
    </location>
</feature>
<sequence>MEPYHAPLYHEPADYTFLAVVALIALLLLLLFTTTVGSVLAYKLFKRRDADVQDLFKTALADSGHPLHQSLHAFFQESAESHVQKVAGPVISAQVDKNVGARLDKANEAIETVYQTEAAVKLLEAEYLNMRKDLSGDLHPEVREKIGTEIEAALHEAFENTAPQYLPQLQSTKASRDRKARSAIHHLTKRLANFERSTRRAAQRAHSKASVTAPDIKIIRDQLEMLHQEHQKQERKVDRVVDAATRVEADFKAQIQDLRSSAQEQKTDITAVREAIKKSDKSSILSKTLTDLRAQVAGHAVSIKLLESLPKAIAETKSSLAKDSFLLHQVNKKIVGMSVQLETLSNVMTMVEGHAASLEQLNPLLATVAEQADVLGGQKKDIVLLQEASKKVEGLPTLVTGLTTCMSTTEQNLTKVSSELHEKVAGLEQTVNNPASNTWAWQPQTAPAALADPLDVAPWQLQGASPAPFYDLQGVENLQPYMSENQTSSGFLPSLQTALAGNADASLWHSQPALPPFLYPQEPENLQQLTLEDMAGIEYIDNMQMVPENTSHALTWHPLPAQPTSIPDLMVTDFDQEDIFDQFTNGNAFPDEVQQDSSMPPPASSAGPPDATSTSTSQAPPWDPQPTQPTLALDPTLDDFDQQFMFDQLVTANAQLDQEHQAALMPPPAPPCGSSSTALVLHTGADQMDTSGFQEECLDPRLLEPHNAISEAVTEATIPEASEDLQGTSLSQEVPVDVASSSTPQQAEPSLPAPEVHTKNGSVTATQHKRTSSDVYPPESPAPRPARLHNRPIKPLRRRRQAPVKGPLPPPQNTPTTSASTQEESGKSLAADVATSAPSVEDASTADAGAEVSKPAVEQSSAEMSLEEELLRLACPEAEEGG</sequence>
<proteinExistence type="predicted"/>
<dbReference type="RefSeq" id="XP_033522747.1">
    <property type="nucleotide sequence ID" value="XM_033670533.1"/>
</dbReference>
<accession>A0A6A6ABU2</accession>
<keyword evidence="1" id="KW-0175">Coiled coil</keyword>
<feature type="region of interest" description="Disordered" evidence="2">
    <location>
        <begin position="725"/>
        <end position="882"/>
    </location>
</feature>
<evidence type="ECO:0000256" key="3">
    <source>
        <dbReference type="SAM" id="Phobius"/>
    </source>
</evidence>
<feature type="region of interest" description="Disordered" evidence="2">
    <location>
        <begin position="585"/>
        <end position="635"/>
    </location>
</feature>
<evidence type="ECO:0000313" key="5">
    <source>
        <dbReference type="Proteomes" id="UP000799771"/>
    </source>
</evidence>
<feature type="compositionally biased region" description="Basic residues" evidence="2">
    <location>
        <begin position="786"/>
        <end position="802"/>
    </location>
</feature>
<keyword evidence="3" id="KW-0812">Transmembrane</keyword>
<feature type="compositionally biased region" description="Low complexity" evidence="2">
    <location>
        <begin position="604"/>
        <end position="617"/>
    </location>
</feature>
<dbReference type="Proteomes" id="UP000799771">
    <property type="component" value="Unassembled WGS sequence"/>
</dbReference>
<reference evidence="4" key="1">
    <citation type="journal article" date="2020" name="Stud. Mycol.">
        <title>101 Dothideomycetes genomes: a test case for predicting lifestyles and emergence of pathogens.</title>
        <authorList>
            <person name="Haridas S."/>
            <person name="Albert R."/>
            <person name="Binder M."/>
            <person name="Bloem J."/>
            <person name="Labutti K."/>
            <person name="Salamov A."/>
            <person name="Andreopoulos B."/>
            <person name="Baker S."/>
            <person name="Barry K."/>
            <person name="Bills G."/>
            <person name="Bluhm B."/>
            <person name="Cannon C."/>
            <person name="Castanera R."/>
            <person name="Culley D."/>
            <person name="Daum C."/>
            <person name="Ezra D."/>
            <person name="Gonzalez J."/>
            <person name="Henrissat B."/>
            <person name="Kuo A."/>
            <person name="Liang C."/>
            <person name="Lipzen A."/>
            <person name="Lutzoni F."/>
            <person name="Magnuson J."/>
            <person name="Mondo S."/>
            <person name="Nolan M."/>
            <person name="Ohm R."/>
            <person name="Pangilinan J."/>
            <person name="Park H.-J."/>
            <person name="Ramirez L."/>
            <person name="Alfaro M."/>
            <person name="Sun H."/>
            <person name="Tritt A."/>
            <person name="Yoshinaga Y."/>
            <person name="Zwiers L.-H."/>
            <person name="Turgeon B."/>
            <person name="Goodwin S."/>
            <person name="Spatafora J."/>
            <person name="Crous P."/>
            <person name="Grigoriev I."/>
        </authorList>
    </citation>
    <scope>NUCLEOTIDE SEQUENCE</scope>
    <source>
        <strain evidence="4">CBS 119687</strain>
    </source>
</reference>
<evidence type="ECO:0000313" key="4">
    <source>
        <dbReference type="EMBL" id="KAF2128358.1"/>
    </source>
</evidence>
<dbReference type="EMBL" id="ML977508">
    <property type="protein sequence ID" value="KAF2128358.1"/>
    <property type="molecule type" value="Genomic_DNA"/>
</dbReference>
<keyword evidence="5" id="KW-1185">Reference proteome</keyword>
<evidence type="ECO:0000256" key="1">
    <source>
        <dbReference type="SAM" id="Coils"/>
    </source>
</evidence>
<dbReference type="AlphaFoldDB" id="A0A6A6ABU2"/>
<evidence type="ECO:0000256" key="2">
    <source>
        <dbReference type="SAM" id="MobiDB-lite"/>
    </source>
</evidence>
<dbReference type="GeneID" id="54410965"/>
<feature type="compositionally biased region" description="Polar residues" evidence="2">
    <location>
        <begin position="739"/>
        <end position="748"/>
    </location>
</feature>
<feature type="compositionally biased region" description="Polar residues" evidence="2">
    <location>
        <begin position="814"/>
        <end position="823"/>
    </location>
</feature>
<keyword evidence="3" id="KW-1133">Transmembrane helix</keyword>